<dbReference type="AlphaFoldDB" id="A0A7J5YJ60"/>
<gene>
    <name evidence="2" type="ORF">F7725_019241</name>
</gene>
<feature type="region of interest" description="Disordered" evidence="1">
    <location>
        <begin position="351"/>
        <end position="370"/>
    </location>
</feature>
<keyword evidence="3" id="KW-1185">Reference proteome</keyword>
<protein>
    <submittedName>
        <fullName evidence="2">Uncharacterized protein</fullName>
    </submittedName>
</protein>
<dbReference type="Proteomes" id="UP000518266">
    <property type="component" value="Unassembled WGS sequence"/>
</dbReference>
<name>A0A7J5YJ60_DISMA</name>
<feature type="compositionally biased region" description="Pro residues" evidence="1">
    <location>
        <begin position="120"/>
        <end position="132"/>
    </location>
</feature>
<sequence>MQCQVFSEVTSSVPAPQGKGKYQLDSRDGEAEHYELEPLASSQKSEDKPREEQEMGAQLYNGVPAHPHTGPFPHIQYTSKAEPGRTGPENGLAAALRPPSRTLPAHVGTLPLLTTCPSNGPPTPVLSPPGAPSHPSALPPLRKHPSKQNAAHLDPVYTHMDCHMHYVHCPPAHFHHCAQGRVVAPRQGPAHTCNLRKYCVHAAGQQKATALTQEPGSEPGGPGNYKHETRSSSPDSSQNISPPAVTQCPSPSPDSPLSQEKQKGRDSDHCCGDNHTSTTDTTTPVDACCKVPGNQEQLRSIPVTREESRKKCKRSSKRQRASSASPKKLYCFNRTLKVKCNSASEFNVPKTDTSVPPIAINTNPSSESLC</sequence>
<proteinExistence type="predicted"/>
<feature type="compositionally biased region" description="Basic residues" evidence="1">
    <location>
        <begin position="310"/>
        <end position="320"/>
    </location>
</feature>
<evidence type="ECO:0000313" key="2">
    <source>
        <dbReference type="EMBL" id="KAF3849522.1"/>
    </source>
</evidence>
<comment type="caution">
    <text evidence="2">The sequence shown here is derived from an EMBL/GenBank/DDBJ whole genome shotgun (WGS) entry which is preliminary data.</text>
</comment>
<feature type="compositionally biased region" description="Basic and acidic residues" evidence="1">
    <location>
        <begin position="44"/>
        <end position="53"/>
    </location>
</feature>
<feature type="compositionally biased region" description="Basic and acidic residues" evidence="1">
    <location>
        <begin position="22"/>
        <end position="36"/>
    </location>
</feature>
<organism evidence="2 3">
    <name type="scientific">Dissostichus mawsoni</name>
    <name type="common">Antarctic cod</name>
    <dbReference type="NCBI Taxonomy" id="36200"/>
    <lineage>
        <taxon>Eukaryota</taxon>
        <taxon>Metazoa</taxon>
        <taxon>Chordata</taxon>
        <taxon>Craniata</taxon>
        <taxon>Vertebrata</taxon>
        <taxon>Euteleostomi</taxon>
        <taxon>Actinopterygii</taxon>
        <taxon>Neopterygii</taxon>
        <taxon>Teleostei</taxon>
        <taxon>Neoteleostei</taxon>
        <taxon>Acanthomorphata</taxon>
        <taxon>Eupercaria</taxon>
        <taxon>Perciformes</taxon>
        <taxon>Notothenioidei</taxon>
        <taxon>Nototheniidae</taxon>
        <taxon>Dissostichus</taxon>
    </lineage>
</organism>
<feature type="region of interest" description="Disordered" evidence="1">
    <location>
        <begin position="301"/>
        <end position="325"/>
    </location>
</feature>
<feature type="compositionally biased region" description="Polar residues" evidence="1">
    <location>
        <begin position="1"/>
        <end position="14"/>
    </location>
</feature>
<feature type="compositionally biased region" description="Low complexity" evidence="1">
    <location>
        <begin position="231"/>
        <end position="243"/>
    </location>
</feature>
<reference evidence="2 3" key="1">
    <citation type="submission" date="2020-03" db="EMBL/GenBank/DDBJ databases">
        <title>Dissostichus mawsoni Genome sequencing and assembly.</title>
        <authorList>
            <person name="Park H."/>
        </authorList>
    </citation>
    <scope>NUCLEOTIDE SEQUENCE [LARGE SCALE GENOMIC DNA]</scope>
    <source>
        <strain evidence="2">DM0001</strain>
        <tissue evidence="2">Muscle</tissue>
    </source>
</reference>
<feature type="region of interest" description="Disordered" evidence="1">
    <location>
        <begin position="120"/>
        <end position="147"/>
    </location>
</feature>
<evidence type="ECO:0000313" key="3">
    <source>
        <dbReference type="Proteomes" id="UP000518266"/>
    </source>
</evidence>
<dbReference type="EMBL" id="JAAKFY010000011">
    <property type="protein sequence ID" value="KAF3849522.1"/>
    <property type="molecule type" value="Genomic_DNA"/>
</dbReference>
<dbReference type="OrthoDB" id="8803871at2759"/>
<feature type="region of interest" description="Disordered" evidence="1">
    <location>
        <begin position="1"/>
        <end position="55"/>
    </location>
</feature>
<feature type="region of interest" description="Disordered" evidence="1">
    <location>
        <begin position="209"/>
        <end position="286"/>
    </location>
</feature>
<evidence type="ECO:0000256" key="1">
    <source>
        <dbReference type="SAM" id="MobiDB-lite"/>
    </source>
</evidence>
<feature type="compositionally biased region" description="Basic and acidic residues" evidence="1">
    <location>
        <begin position="260"/>
        <end position="272"/>
    </location>
</feature>
<accession>A0A7J5YJ60</accession>